<protein>
    <submittedName>
        <fullName evidence="1">Uncharacterized protein</fullName>
    </submittedName>
</protein>
<dbReference type="Proteomes" id="UP000807504">
    <property type="component" value="Unassembled WGS sequence"/>
</dbReference>
<comment type="caution">
    <text evidence="1">The sequence shown here is derived from an EMBL/GenBank/DDBJ whole genome shotgun (WGS) entry which is preliminary data.</text>
</comment>
<reference evidence="1" key="1">
    <citation type="journal article" date="2020" name="bioRxiv">
        <title>Chromosome-level reference genome of the European wasp spider Argiope bruennichi: a resource for studies on range expansion and evolutionary adaptation.</title>
        <authorList>
            <person name="Sheffer M.M."/>
            <person name="Hoppe A."/>
            <person name="Krehenwinkel H."/>
            <person name="Uhl G."/>
            <person name="Kuss A.W."/>
            <person name="Jensen L."/>
            <person name="Jensen C."/>
            <person name="Gillespie R.G."/>
            <person name="Hoff K.J."/>
            <person name="Prost S."/>
        </authorList>
    </citation>
    <scope>NUCLEOTIDE SEQUENCE</scope>
</reference>
<dbReference type="AlphaFoldDB" id="A0A8T0F2I7"/>
<reference evidence="1" key="2">
    <citation type="submission" date="2020-06" db="EMBL/GenBank/DDBJ databases">
        <authorList>
            <person name="Sheffer M."/>
        </authorList>
    </citation>
    <scope>NUCLEOTIDE SEQUENCE</scope>
</reference>
<proteinExistence type="predicted"/>
<dbReference type="EMBL" id="JABXBU010000030">
    <property type="protein sequence ID" value="KAF8785347.1"/>
    <property type="molecule type" value="Genomic_DNA"/>
</dbReference>
<sequence>MRGGMGWVGWWEVVKTAGGCVCRLANRETASESSREWAGWVWVAVIVGEAGRGGGDVVGSVERMHILGLLPSLHK</sequence>
<gene>
    <name evidence="1" type="ORF">HNY73_010900</name>
</gene>
<evidence type="ECO:0000313" key="2">
    <source>
        <dbReference type="Proteomes" id="UP000807504"/>
    </source>
</evidence>
<keyword evidence="2" id="KW-1185">Reference proteome</keyword>
<evidence type="ECO:0000313" key="1">
    <source>
        <dbReference type="EMBL" id="KAF8785347.1"/>
    </source>
</evidence>
<accession>A0A8T0F2I7</accession>
<organism evidence="1 2">
    <name type="scientific">Argiope bruennichi</name>
    <name type="common">Wasp spider</name>
    <name type="synonym">Aranea bruennichi</name>
    <dbReference type="NCBI Taxonomy" id="94029"/>
    <lineage>
        <taxon>Eukaryota</taxon>
        <taxon>Metazoa</taxon>
        <taxon>Ecdysozoa</taxon>
        <taxon>Arthropoda</taxon>
        <taxon>Chelicerata</taxon>
        <taxon>Arachnida</taxon>
        <taxon>Araneae</taxon>
        <taxon>Araneomorphae</taxon>
        <taxon>Entelegynae</taxon>
        <taxon>Araneoidea</taxon>
        <taxon>Araneidae</taxon>
        <taxon>Argiope</taxon>
    </lineage>
</organism>
<name>A0A8T0F2I7_ARGBR</name>